<dbReference type="RefSeq" id="WP_262683662.1">
    <property type="nucleotide sequence ID" value="NZ_JAOQIO010000022.1"/>
</dbReference>
<organism evidence="9 10">
    <name type="scientific">Paenibacillus baimaensis</name>
    <dbReference type="NCBI Taxonomy" id="2982185"/>
    <lineage>
        <taxon>Bacteria</taxon>
        <taxon>Bacillati</taxon>
        <taxon>Bacillota</taxon>
        <taxon>Bacilli</taxon>
        <taxon>Bacillales</taxon>
        <taxon>Paenibacillaceae</taxon>
        <taxon>Paenibacillus</taxon>
    </lineage>
</organism>
<reference evidence="9 10" key="1">
    <citation type="submission" date="2022-09" db="EMBL/GenBank/DDBJ databases">
        <authorList>
            <person name="Han X.L."/>
            <person name="Wang Q."/>
            <person name="Lu T."/>
        </authorList>
    </citation>
    <scope>NUCLEOTIDE SEQUENCE [LARGE SCALE GENOMIC DNA]</scope>
    <source>
        <strain evidence="9 10">WQ 127069</strain>
    </source>
</reference>
<dbReference type="InterPro" id="IPR042213">
    <property type="entry name" value="NBD_C_sf"/>
</dbReference>
<gene>
    <name evidence="9" type="ORF">OB236_09040</name>
</gene>
<sequence>MQTNPNERKVGQAQSECLNVQSTMDVEPILSRSQVKRLLCYYGDDFTGSTDVLESLFQTGLRTVLFLEPPTETMLSEQFRNVQCFGVAGVGRSLSPEAMDRELRPLLETLKSAGAAVTHYKICSTFDSSPDTGSIGKAAEIGKDVFRSRYIPLLAGVPYLRRYTIFGNHFAAAGDTVHRLDRHPTMSQHPVTPMAEADLRKHLSKQTLLKTSLFDLMALDGIYEKVEQRLHNLVHDEQPDLVLFDVLDESRLETTGRLIWAEAAKADDGLFVIGSSGVEYALGACWQADGLIAASIGKHVATGEVEQLLVVSGSCSPVTEKQIRLAMETGFVGIQVPVHDLIQPDRTAAALAKLEHEAHKAITDRKSVILYTAAGPTDDSIAMIREALMKQGLKAEDSGRILGSALGVLTRKLAAELGLSRILIAGGDTSGYITRELGIYALECKAVLDPGAPLCIAYSHDPQFDGLELVLKGGQVGGEHFFEKVRQGSS</sequence>
<dbReference type="InterPro" id="IPR010737">
    <property type="entry name" value="4-carb_acid_sugar_kinase_N"/>
</dbReference>
<evidence type="ECO:0000256" key="3">
    <source>
        <dbReference type="ARBA" id="ARBA00022741"/>
    </source>
</evidence>
<evidence type="ECO:0000256" key="2">
    <source>
        <dbReference type="ARBA" id="ARBA00022679"/>
    </source>
</evidence>
<dbReference type="InterPro" id="IPR031475">
    <property type="entry name" value="NBD_C"/>
</dbReference>
<dbReference type="Gene3D" id="3.40.50.10840">
    <property type="entry name" value="Putative sugar-binding, N-terminal domain"/>
    <property type="match status" value="1"/>
</dbReference>
<name>A0ABT2UCB4_9BACL</name>
<comment type="caution">
    <text evidence="9">The sequence shown here is derived from an EMBL/GenBank/DDBJ whole genome shotgun (WGS) entry which is preliminary data.</text>
</comment>
<keyword evidence="3" id="KW-0547">Nucleotide-binding</keyword>
<dbReference type="Gene3D" id="3.40.980.20">
    <property type="entry name" value="Four-carbon acid sugar kinase, nucleotide binding domain"/>
    <property type="match status" value="1"/>
</dbReference>
<dbReference type="Proteomes" id="UP001652445">
    <property type="component" value="Unassembled WGS sequence"/>
</dbReference>
<dbReference type="GO" id="GO:0016301">
    <property type="term" value="F:kinase activity"/>
    <property type="evidence" value="ECO:0007669"/>
    <property type="project" value="UniProtKB-KW"/>
</dbReference>
<evidence type="ECO:0000313" key="9">
    <source>
        <dbReference type="EMBL" id="MCU6792272.1"/>
    </source>
</evidence>
<accession>A0ABT2UCB4</accession>
<evidence type="ECO:0000256" key="6">
    <source>
        <dbReference type="ARBA" id="ARBA00023277"/>
    </source>
</evidence>
<feature type="domain" description="Four-carbon acid sugar kinase N-terminal" evidence="7">
    <location>
        <begin position="40"/>
        <end position="282"/>
    </location>
</feature>
<keyword evidence="5" id="KW-0067">ATP-binding</keyword>
<keyword evidence="6" id="KW-0119">Carbohydrate metabolism</keyword>
<dbReference type="Pfam" id="PF07005">
    <property type="entry name" value="SBD_N"/>
    <property type="match status" value="1"/>
</dbReference>
<protein>
    <submittedName>
        <fullName evidence="9">Four-carbon acid sugar kinase family protein</fullName>
    </submittedName>
</protein>
<evidence type="ECO:0000256" key="5">
    <source>
        <dbReference type="ARBA" id="ARBA00022840"/>
    </source>
</evidence>
<keyword evidence="4 9" id="KW-0418">Kinase</keyword>
<dbReference type="SUPFAM" id="SSF142764">
    <property type="entry name" value="YgbK-like"/>
    <property type="match status" value="1"/>
</dbReference>
<dbReference type="Pfam" id="PF17042">
    <property type="entry name" value="NBD_C"/>
    <property type="match status" value="1"/>
</dbReference>
<dbReference type="EMBL" id="JAOQIO010000022">
    <property type="protein sequence ID" value="MCU6792272.1"/>
    <property type="molecule type" value="Genomic_DNA"/>
</dbReference>
<evidence type="ECO:0000313" key="10">
    <source>
        <dbReference type="Proteomes" id="UP001652445"/>
    </source>
</evidence>
<feature type="domain" description="Four-carbon acid sugar kinase nucleotide binding" evidence="8">
    <location>
        <begin position="309"/>
        <end position="482"/>
    </location>
</feature>
<proteinExistence type="inferred from homology"/>
<evidence type="ECO:0000259" key="7">
    <source>
        <dbReference type="Pfam" id="PF07005"/>
    </source>
</evidence>
<evidence type="ECO:0000256" key="1">
    <source>
        <dbReference type="ARBA" id="ARBA00005715"/>
    </source>
</evidence>
<evidence type="ECO:0000259" key="8">
    <source>
        <dbReference type="Pfam" id="PF17042"/>
    </source>
</evidence>
<evidence type="ECO:0000256" key="4">
    <source>
        <dbReference type="ARBA" id="ARBA00022777"/>
    </source>
</evidence>
<keyword evidence="2" id="KW-0808">Transferase</keyword>
<comment type="similarity">
    <text evidence="1">Belongs to the four-carbon acid sugar kinase family.</text>
</comment>
<dbReference type="InterPro" id="IPR037051">
    <property type="entry name" value="4-carb_acid_sugar_kinase_N_sf"/>
</dbReference>
<keyword evidence="10" id="KW-1185">Reference proteome</keyword>